<evidence type="ECO:0000313" key="4">
    <source>
        <dbReference type="EMBL" id="EFO93012.1"/>
    </source>
</evidence>
<protein>
    <recommendedName>
        <fullName evidence="3">ShKT domain-containing protein</fullName>
    </recommendedName>
</protein>
<evidence type="ECO:0000256" key="1">
    <source>
        <dbReference type="PROSITE-ProRule" id="PRU01005"/>
    </source>
</evidence>
<gene>
    <name evidence="4" type="ORF">CRE_10067</name>
</gene>
<accession>E3M5Z7</accession>
<feature type="signal peptide" evidence="2">
    <location>
        <begin position="1"/>
        <end position="20"/>
    </location>
</feature>
<name>E3M5Z7_CAERE</name>
<dbReference type="OrthoDB" id="5868374at2759"/>
<dbReference type="PROSITE" id="PS51257">
    <property type="entry name" value="PROKAR_LIPOPROTEIN"/>
    <property type="match status" value="1"/>
</dbReference>
<organism evidence="5">
    <name type="scientific">Caenorhabditis remanei</name>
    <name type="common">Caenorhabditis vulgaris</name>
    <dbReference type="NCBI Taxonomy" id="31234"/>
    <lineage>
        <taxon>Eukaryota</taxon>
        <taxon>Metazoa</taxon>
        <taxon>Ecdysozoa</taxon>
        <taxon>Nematoda</taxon>
        <taxon>Chromadorea</taxon>
        <taxon>Rhabditida</taxon>
        <taxon>Rhabditina</taxon>
        <taxon>Rhabditomorpha</taxon>
        <taxon>Rhabditoidea</taxon>
        <taxon>Rhabditidae</taxon>
        <taxon>Peloderinae</taxon>
        <taxon>Caenorhabditis</taxon>
    </lineage>
</organism>
<dbReference type="Gene3D" id="1.10.10.1940">
    <property type="match status" value="2"/>
</dbReference>
<dbReference type="AlphaFoldDB" id="E3M5Z7"/>
<dbReference type="InParanoid" id="E3M5Z7"/>
<sequence>MYKMFLLFLVFLCIPKSILASVSSGSCQDKSPYCNPNDCKVRPGYAMVYCRKTCGNCVDFCEDSKFITCSSERKKDCDEMLSDYCPKLCGKCYSKSKPDAKRIKTIPVTQFFKNPATSTTTTTTRSPSVNASTISPKNSLRFQIRLKQPRMLPNGTFINPPLPKYEKLDDTTFTIPEHPTVIDYPIAHMEELIPEPQRIWPEPEPVRIQPINVYSPNTLQTNSEYFTSYRYENINSSSPWSQSLGFTSSLDTSRRAPQNYYSSYSQYPQYPDEKMNSIAPSSPPATPFENPMQLVEPFLAPGQPDLSPKSMSSLINLLGCKDKDDMICKHVTADTCLSRPGYYLKLCPVTCKNCSGYQCIDSIKIDCAEVKAQGACKLSVASEYCPRTCEYCNPPSDLAQTMSDCKDELNTCEQLAESGACQHDFSKSALRLYCAKSCGFCKIPQFYFSDSPLMASVVSTRKLMKNSMNRRDRFLG</sequence>
<feature type="chain" id="PRO_5003174351" description="ShKT domain-containing protein" evidence="2">
    <location>
        <begin position="21"/>
        <end position="476"/>
    </location>
</feature>
<dbReference type="SMART" id="SM00254">
    <property type="entry name" value="ShKT"/>
    <property type="match status" value="5"/>
</dbReference>
<keyword evidence="5" id="KW-1185">Reference proteome</keyword>
<feature type="domain" description="ShKT" evidence="3">
    <location>
        <begin position="405"/>
        <end position="441"/>
    </location>
</feature>
<dbReference type="PROSITE" id="PS51670">
    <property type="entry name" value="SHKT"/>
    <property type="match status" value="1"/>
</dbReference>
<proteinExistence type="predicted"/>
<evidence type="ECO:0000259" key="3">
    <source>
        <dbReference type="PROSITE" id="PS51670"/>
    </source>
</evidence>
<dbReference type="InterPro" id="IPR003582">
    <property type="entry name" value="ShKT_dom"/>
</dbReference>
<dbReference type="Proteomes" id="UP000008281">
    <property type="component" value="Unassembled WGS sequence"/>
</dbReference>
<comment type="caution">
    <text evidence="1">Lacks conserved residue(s) required for the propagation of feature annotation.</text>
</comment>
<evidence type="ECO:0000256" key="2">
    <source>
        <dbReference type="SAM" id="SignalP"/>
    </source>
</evidence>
<dbReference type="HOGENOM" id="CLU_050918_0_0_1"/>
<dbReference type="Pfam" id="PF01549">
    <property type="entry name" value="ShK"/>
    <property type="match status" value="5"/>
</dbReference>
<dbReference type="eggNOG" id="ENOG502TGFB">
    <property type="taxonomic scope" value="Eukaryota"/>
</dbReference>
<dbReference type="FunCoup" id="E3M5Z7">
    <property type="interactions" value="421"/>
</dbReference>
<keyword evidence="2" id="KW-0732">Signal</keyword>
<dbReference type="EMBL" id="DS268426">
    <property type="protein sequence ID" value="EFO93012.1"/>
    <property type="molecule type" value="Genomic_DNA"/>
</dbReference>
<reference evidence="4" key="1">
    <citation type="submission" date="2007-07" db="EMBL/GenBank/DDBJ databases">
        <title>PCAP assembly of the Caenorhabditis remanei genome.</title>
        <authorList>
            <consortium name="The Caenorhabditis remanei Sequencing Consortium"/>
            <person name="Wilson R.K."/>
        </authorList>
    </citation>
    <scope>NUCLEOTIDE SEQUENCE [LARGE SCALE GENOMIC DNA]</scope>
    <source>
        <strain evidence="4">PB4641</strain>
    </source>
</reference>
<dbReference type="PANTHER" id="PTHR21724">
    <property type="entry name" value="SHKT DOMAIN-CONTAINING PROTEIN"/>
    <property type="match status" value="1"/>
</dbReference>
<evidence type="ECO:0000313" key="5">
    <source>
        <dbReference type="Proteomes" id="UP000008281"/>
    </source>
</evidence>
<dbReference type="OMA" id="CEDSKFI"/>
<dbReference type="PANTHER" id="PTHR21724:SF106">
    <property type="entry name" value="SHKT DOMAIN-CONTAINING PROTEIN"/>
    <property type="match status" value="1"/>
</dbReference>